<gene>
    <name evidence="2" type="ORF">SAMN04489759_10721</name>
</gene>
<dbReference type="PROSITE" id="PS51186">
    <property type="entry name" value="GNAT"/>
    <property type="match status" value="1"/>
</dbReference>
<accession>A0A1G7TPU1</accession>
<dbReference type="CDD" id="cd04301">
    <property type="entry name" value="NAT_SF"/>
    <property type="match status" value="1"/>
</dbReference>
<dbReference type="EMBL" id="FNBP01000007">
    <property type="protein sequence ID" value="SDG37305.1"/>
    <property type="molecule type" value="Genomic_DNA"/>
</dbReference>
<sequence>MTRDDITITRAATGEDLNAVRALMGEYLEWHHARYAQFQELIEKYFDHAGFWEEVENLPGDYAPPQGRLLIAHRGADPLGCVALRDLGDGIAEMRRMFVTQRAQGAGVGTLLARRVMMEAKELGYQTMRLDTGWQQREAVQMYERLGFRHIQPYYKAPVALQDSLVFMETSLHG</sequence>
<name>A0A1G7TPU1_9RHOB</name>
<keyword evidence="3" id="KW-1185">Reference proteome</keyword>
<dbReference type="PANTHER" id="PTHR43305">
    <property type="entry name" value="FAMILY N-ACETYLTRANSFERASE, PUTATIVE (AFU_ORTHOLOGUE AFUA_2G01380)-RELATED"/>
    <property type="match status" value="1"/>
</dbReference>
<dbReference type="RefSeq" id="WP_093742829.1">
    <property type="nucleotide sequence ID" value="NZ_FNBP01000007.1"/>
</dbReference>
<feature type="domain" description="N-acetyltransferase" evidence="1">
    <location>
        <begin position="7"/>
        <end position="173"/>
    </location>
</feature>
<dbReference type="PANTHER" id="PTHR43305:SF1">
    <property type="entry name" value="FAMILY N-ACETYLTRANSFERASE, PUTATIVE (AFU_ORTHOLOGUE AFUA_2G01380)-RELATED"/>
    <property type="match status" value="1"/>
</dbReference>
<dbReference type="Gene3D" id="3.40.630.30">
    <property type="match status" value="1"/>
</dbReference>
<dbReference type="InterPro" id="IPR000182">
    <property type="entry name" value="GNAT_dom"/>
</dbReference>
<dbReference type="AlphaFoldDB" id="A0A1G7TPU1"/>
<proteinExistence type="predicted"/>
<dbReference type="Proteomes" id="UP000199399">
    <property type="component" value="Unassembled WGS sequence"/>
</dbReference>
<evidence type="ECO:0000313" key="3">
    <source>
        <dbReference type="Proteomes" id="UP000199399"/>
    </source>
</evidence>
<evidence type="ECO:0000259" key="1">
    <source>
        <dbReference type="PROSITE" id="PS51186"/>
    </source>
</evidence>
<evidence type="ECO:0000313" key="2">
    <source>
        <dbReference type="EMBL" id="SDG37305.1"/>
    </source>
</evidence>
<dbReference type="SUPFAM" id="SSF55729">
    <property type="entry name" value="Acyl-CoA N-acyltransferases (Nat)"/>
    <property type="match status" value="1"/>
</dbReference>
<dbReference type="GO" id="GO:0016747">
    <property type="term" value="F:acyltransferase activity, transferring groups other than amino-acyl groups"/>
    <property type="evidence" value="ECO:0007669"/>
    <property type="project" value="InterPro"/>
</dbReference>
<dbReference type="OrthoDB" id="2436196at2"/>
<dbReference type="InterPro" id="IPR016181">
    <property type="entry name" value="Acyl_CoA_acyltransferase"/>
</dbReference>
<dbReference type="STRING" id="218672.SAMN04489759_10721"/>
<protein>
    <submittedName>
        <fullName evidence="2">N-acetylglutamate synthase, GNAT family</fullName>
    </submittedName>
</protein>
<organism evidence="2 3">
    <name type="scientific">Sulfitobacter delicatus</name>
    <dbReference type="NCBI Taxonomy" id="218672"/>
    <lineage>
        <taxon>Bacteria</taxon>
        <taxon>Pseudomonadati</taxon>
        <taxon>Pseudomonadota</taxon>
        <taxon>Alphaproteobacteria</taxon>
        <taxon>Rhodobacterales</taxon>
        <taxon>Roseobacteraceae</taxon>
        <taxon>Sulfitobacter</taxon>
    </lineage>
</organism>
<reference evidence="3" key="1">
    <citation type="submission" date="2016-10" db="EMBL/GenBank/DDBJ databases">
        <authorList>
            <person name="Varghese N."/>
            <person name="Submissions S."/>
        </authorList>
    </citation>
    <scope>NUCLEOTIDE SEQUENCE [LARGE SCALE GENOMIC DNA]</scope>
    <source>
        <strain evidence="3">DSM 16477</strain>
    </source>
</reference>
<dbReference type="Pfam" id="PF00583">
    <property type="entry name" value="Acetyltransf_1"/>
    <property type="match status" value="1"/>
</dbReference>
<dbReference type="InterPro" id="IPR052777">
    <property type="entry name" value="Acetyltransferase_Enz"/>
</dbReference>